<dbReference type="EMBL" id="PDCJ01000007">
    <property type="protein sequence ID" value="PEG28892.1"/>
    <property type="molecule type" value="Genomic_DNA"/>
</dbReference>
<evidence type="ECO:0000256" key="2">
    <source>
        <dbReference type="ARBA" id="ARBA00022475"/>
    </source>
</evidence>
<feature type="transmembrane region" description="Helical" evidence="6">
    <location>
        <begin position="109"/>
        <end position="125"/>
    </location>
</feature>
<dbReference type="GO" id="GO:0005886">
    <property type="term" value="C:plasma membrane"/>
    <property type="evidence" value="ECO:0007669"/>
    <property type="project" value="UniProtKB-SubCell"/>
</dbReference>
<feature type="transmembrane region" description="Helical" evidence="6">
    <location>
        <begin position="7"/>
        <end position="28"/>
    </location>
</feature>
<dbReference type="OrthoDB" id="9763003at2"/>
<dbReference type="InterPro" id="IPR026022">
    <property type="entry name" value="PhoU_dom"/>
</dbReference>
<evidence type="ECO:0000256" key="5">
    <source>
        <dbReference type="ARBA" id="ARBA00023136"/>
    </source>
</evidence>
<feature type="domain" description="PhoU" evidence="7">
    <location>
        <begin position="343"/>
        <end position="428"/>
    </location>
</feature>
<evidence type="ECO:0000256" key="3">
    <source>
        <dbReference type="ARBA" id="ARBA00022692"/>
    </source>
</evidence>
<proteinExistence type="predicted"/>
<evidence type="ECO:0000313" key="9">
    <source>
        <dbReference type="Proteomes" id="UP000220840"/>
    </source>
</evidence>
<dbReference type="Proteomes" id="UP000220840">
    <property type="component" value="Unassembled WGS sequence"/>
</dbReference>
<protein>
    <submittedName>
        <fullName evidence="8">Sodium-dependent phosphate transporter</fullName>
    </submittedName>
</protein>
<dbReference type="Gene3D" id="1.20.58.220">
    <property type="entry name" value="Phosphate transport system protein phou homolog 2, domain 2"/>
    <property type="match status" value="1"/>
</dbReference>
<dbReference type="PANTHER" id="PTHR10010">
    <property type="entry name" value="SOLUTE CARRIER FAMILY 34 SODIUM PHOSPHATE , MEMBER 2-RELATED"/>
    <property type="match status" value="1"/>
</dbReference>
<evidence type="ECO:0000256" key="6">
    <source>
        <dbReference type="SAM" id="Phobius"/>
    </source>
</evidence>
<feature type="transmembrane region" description="Helical" evidence="6">
    <location>
        <begin position="209"/>
        <end position="230"/>
    </location>
</feature>
<keyword evidence="9" id="KW-1185">Reference proteome</keyword>
<comment type="caution">
    <text evidence="8">The sequence shown here is derived from an EMBL/GenBank/DDBJ whole genome shotgun (WGS) entry which is preliminary data.</text>
</comment>
<gene>
    <name evidence="8" type="ORF">CQ394_20745</name>
</gene>
<dbReference type="SUPFAM" id="SSF109755">
    <property type="entry name" value="PhoU-like"/>
    <property type="match status" value="1"/>
</dbReference>
<dbReference type="Pfam" id="PF01895">
    <property type="entry name" value="PhoU"/>
    <property type="match status" value="2"/>
</dbReference>
<feature type="transmembrane region" description="Helical" evidence="6">
    <location>
        <begin position="174"/>
        <end position="202"/>
    </location>
</feature>
<organism evidence="8 9">
    <name type="scientific">Clostridium neonatale</name>
    <dbReference type="NCBI Taxonomy" id="137838"/>
    <lineage>
        <taxon>Bacteria</taxon>
        <taxon>Bacillati</taxon>
        <taxon>Bacillota</taxon>
        <taxon>Clostridia</taxon>
        <taxon>Eubacteriales</taxon>
        <taxon>Clostridiaceae</taxon>
        <taxon>Clostridium</taxon>
    </lineage>
</organism>
<sequence>MNTLKMIIELLGGLGLFLYGMSLMGDGLENAAGEGLKNILEKVTSNRLMGILVGAIVTAIIQSSSATTVMVVGFVNAGLMNLSQALGVIMGANIGTTITAQLVAFKLDAIAPLFVFLGTILIMLAKAKRRREIGNIILGFGILFTGMSTMSTAMKPLASAPWFTQLILAIGDNWFIGIITGLALTALIQSSSATTGILIALANTGAINITLALPILFGCNIGTCITALLSSIGTNKTARKTAILHLMFNLIGTIIAVPFLGILGDFVQITSQDISRQIANAHTVFNVVNTIILFPFSNYMIAFVNKIIPEGDDSIEKIGPKYLDDRLLETPVIAAGQLEKETIRMANKAKKNVELAMNSFINNDEKSIKELYENENIINVLEESITTYLVKLSKCDLSSREKEMVSSTFHVIIDIERIGDHAKNIADLAVEKIDRKLKYSRNAVDDLYEIYNLTMEALNIAINCYVTKDAEIAKSIVEIEEKINKLQKSFRQKHIQRLNDEKCTAYAGAIFLDLITNFERIGDHSTNITEAITNNHDN</sequence>
<dbReference type="InterPro" id="IPR004633">
    <property type="entry name" value="NaPi_cotrn-rel/YqeW-like"/>
</dbReference>
<feature type="transmembrane region" description="Helical" evidence="6">
    <location>
        <begin position="284"/>
        <end position="304"/>
    </location>
</feature>
<feature type="transmembrane region" description="Helical" evidence="6">
    <location>
        <begin position="48"/>
        <end position="75"/>
    </location>
</feature>
<feature type="transmembrane region" description="Helical" evidence="6">
    <location>
        <begin position="137"/>
        <end position="154"/>
    </location>
</feature>
<keyword evidence="3 6" id="KW-0812">Transmembrane</keyword>
<feature type="transmembrane region" description="Helical" evidence="6">
    <location>
        <begin position="242"/>
        <end position="263"/>
    </location>
</feature>
<feature type="domain" description="PhoU" evidence="7">
    <location>
        <begin position="449"/>
        <end position="531"/>
    </location>
</feature>
<dbReference type="InterPro" id="IPR038078">
    <property type="entry name" value="PhoU-like_sf"/>
</dbReference>
<keyword evidence="2" id="KW-1003">Cell membrane</keyword>
<evidence type="ECO:0000256" key="1">
    <source>
        <dbReference type="ARBA" id="ARBA00004651"/>
    </source>
</evidence>
<dbReference type="Pfam" id="PF02690">
    <property type="entry name" value="Na_Pi_cotrans"/>
    <property type="match status" value="1"/>
</dbReference>
<reference evidence="8 9" key="1">
    <citation type="submission" date="2017-10" db="EMBL/GenBank/DDBJ databases">
        <title>Effective Description of Clostridium neonatale sp. nov. linked to necrotizing enterocolitis in neonates and a clarification of species assignable to the genus Clostridium (Prazmowski 1880) emend. Lawson and Rainey 2016.</title>
        <authorList>
            <person name="Bernard K."/>
            <person name="Burdz T."/>
            <person name="Wiebe D."/>
            <person name="Balcewich B."/>
            <person name="Alfa M."/>
            <person name="Bernier A.-M."/>
        </authorList>
    </citation>
    <scope>NUCLEOTIDE SEQUENCE [LARGE SCALE GENOMIC DNA]</scope>
    <source>
        <strain evidence="8 9">LCDC99A005</strain>
    </source>
</reference>
<name>A0A2A7MAN2_9CLOT</name>
<dbReference type="NCBIfam" id="NF037997">
    <property type="entry name" value="Na_Pi_symport"/>
    <property type="match status" value="1"/>
</dbReference>
<evidence type="ECO:0000313" key="8">
    <source>
        <dbReference type="EMBL" id="PEG28892.1"/>
    </source>
</evidence>
<accession>A0A2A7MAN2</accession>
<evidence type="ECO:0000259" key="7">
    <source>
        <dbReference type="Pfam" id="PF01895"/>
    </source>
</evidence>
<dbReference type="AlphaFoldDB" id="A0A2A7MAN2"/>
<dbReference type="GO" id="GO:0044341">
    <property type="term" value="P:sodium-dependent phosphate transport"/>
    <property type="evidence" value="ECO:0007669"/>
    <property type="project" value="InterPro"/>
</dbReference>
<keyword evidence="4 6" id="KW-1133">Transmembrane helix</keyword>
<dbReference type="PANTHER" id="PTHR10010:SF46">
    <property type="entry name" value="SODIUM-DEPENDENT PHOSPHATE TRANSPORT PROTEIN 2B"/>
    <property type="match status" value="1"/>
</dbReference>
<keyword evidence="5 6" id="KW-0472">Membrane</keyword>
<dbReference type="NCBIfam" id="TIGR00704">
    <property type="entry name" value="NaPi_cotrn_rel"/>
    <property type="match status" value="1"/>
</dbReference>
<dbReference type="RefSeq" id="WP_058293074.1">
    <property type="nucleotide sequence ID" value="NZ_CAKJVF010000063.1"/>
</dbReference>
<dbReference type="InterPro" id="IPR003841">
    <property type="entry name" value="Na/Pi_transpt"/>
</dbReference>
<feature type="transmembrane region" description="Helical" evidence="6">
    <location>
        <begin position="82"/>
        <end position="103"/>
    </location>
</feature>
<comment type="subcellular location">
    <subcellularLocation>
        <location evidence="1">Cell membrane</location>
        <topology evidence="1">Multi-pass membrane protein</topology>
    </subcellularLocation>
</comment>
<evidence type="ECO:0000256" key="4">
    <source>
        <dbReference type="ARBA" id="ARBA00022989"/>
    </source>
</evidence>
<dbReference type="GO" id="GO:0005436">
    <property type="term" value="F:sodium:phosphate symporter activity"/>
    <property type="evidence" value="ECO:0007669"/>
    <property type="project" value="InterPro"/>
</dbReference>